<dbReference type="Pfam" id="PF01470">
    <property type="entry name" value="Peptidase_C15"/>
    <property type="match status" value="1"/>
</dbReference>
<dbReference type="EMBL" id="ML119053">
    <property type="protein sequence ID" value="ROT39752.1"/>
    <property type="molecule type" value="Genomic_DNA"/>
</dbReference>
<keyword evidence="2" id="KW-0645">Protease</keyword>
<dbReference type="GO" id="GO:0006508">
    <property type="term" value="P:proteolysis"/>
    <property type="evidence" value="ECO:0007669"/>
    <property type="project" value="UniProtKB-KW"/>
</dbReference>
<dbReference type="GO" id="GO:0008234">
    <property type="term" value="F:cysteine-type peptidase activity"/>
    <property type="evidence" value="ECO:0007669"/>
    <property type="project" value="UniProtKB-KW"/>
</dbReference>
<evidence type="ECO:0000256" key="4">
    <source>
        <dbReference type="ARBA" id="ARBA00022807"/>
    </source>
</evidence>
<gene>
    <name evidence="6" type="ORF">SODALDRAFT_331864</name>
</gene>
<dbReference type="RefSeq" id="XP_028467558.1">
    <property type="nucleotide sequence ID" value="XM_028611570.1"/>
</dbReference>
<keyword evidence="3" id="KW-0378">Hydrolase</keyword>
<feature type="compositionally biased region" description="Pro residues" evidence="5">
    <location>
        <begin position="42"/>
        <end position="53"/>
    </location>
</feature>
<proteinExistence type="inferred from homology"/>
<keyword evidence="7" id="KW-1185">Reference proteome</keyword>
<organism evidence="6 7">
    <name type="scientific">Sodiomyces alkalinus (strain CBS 110278 / VKM F-3762 / F11)</name>
    <name type="common">Alkaliphilic filamentous fungus</name>
    <dbReference type="NCBI Taxonomy" id="1314773"/>
    <lineage>
        <taxon>Eukaryota</taxon>
        <taxon>Fungi</taxon>
        <taxon>Dikarya</taxon>
        <taxon>Ascomycota</taxon>
        <taxon>Pezizomycotina</taxon>
        <taxon>Sordariomycetes</taxon>
        <taxon>Hypocreomycetidae</taxon>
        <taxon>Glomerellales</taxon>
        <taxon>Plectosphaerellaceae</taxon>
        <taxon>Sodiomyces</taxon>
    </lineage>
</organism>
<dbReference type="InterPro" id="IPR036440">
    <property type="entry name" value="Peptidase_C15-like_sf"/>
</dbReference>
<dbReference type="Gene3D" id="3.40.630.20">
    <property type="entry name" value="Peptidase C15, pyroglutamyl peptidase I-like"/>
    <property type="match status" value="1"/>
</dbReference>
<evidence type="ECO:0000256" key="1">
    <source>
        <dbReference type="ARBA" id="ARBA00006641"/>
    </source>
</evidence>
<reference evidence="6 7" key="1">
    <citation type="journal article" date="2018" name="Mol. Ecol.">
        <title>The obligate alkalophilic soda-lake fungus Sodiomyces alkalinus has shifted to a protein diet.</title>
        <authorList>
            <person name="Grum-Grzhimaylo A.A."/>
            <person name="Falkoski D.L."/>
            <person name="van den Heuvel J."/>
            <person name="Valero-Jimenez C.A."/>
            <person name="Min B."/>
            <person name="Choi I.G."/>
            <person name="Lipzen A."/>
            <person name="Daum C.G."/>
            <person name="Aanen D.K."/>
            <person name="Tsang A."/>
            <person name="Henrissat B."/>
            <person name="Bilanenko E.N."/>
            <person name="de Vries R.P."/>
            <person name="van Kan J.A.L."/>
            <person name="Grigoriev I.V."/>
            <person name="Debets A.J.M."/>
        </authorList>
    </citation>
    <scope>NUCLEOTIDE SEQUENCE [LARGE SCALE GENOMIC DNA]</scope>
    <source>
        <strain evidence="6 7">F11</strain>
    </source>
</reference>
<evidence type="ECO:0000256" key="2">
    <source>
        <dbReference type="ARBA" id="ARBA00022670"/>
    </source>
</evidence>
<evidence type="ECO:0000313" key="7">
    <source>
        <dbReference type="Proteomes" id="UP000272025"/>
    </source>
</evidence>
<dbReference type="GeneID" id="39580048"/>
<accession>A0A3N2PZ36</accession>
<dbReference type="OrthoDB" id="407146at2759"/>
<dbReference type="InterPro" id="IPR016125">
    <property type="entry name" value="Peptidase_C15-like"/>
</dbReference>
<sequence length="277" mass="31471">MGSQIDSQDEFTVLVTGFGPFKAAYPINPSWEIASRLPFRLPPPTRAPTPNPSPSATAPGPSLPPVRILVHPEPIRVNYENVRSLVPTFWDHDRDHGDAIVPDAPALPRRRIDLCVHIGMAGPSMLYNIERRGHRDGYDMPDVDGESLRDQDRQGELGDDWIWAGVPPELETDLDLPDVLKRWRQHSPEDVDLRISEDAGHYLCDFIYFSSLAHLYKRNEYRRVVFLHVPCEASEQALCQGTELTVNLIRALVESEWSRQGEAEHRRNNKVAVEFRA</sequence>
<protein>
    <submittedName>
        <fullName evidence="6">Peptidase C15, pyroglutamyl peptidase I-like protein</fullName>
    </submittedName>
</protein>
<feature type="region of interest" description="Disordered" evidence="5">
    <location>
        <begin position="42"/>
        <end position="63"/>
    </location>
</feature>
<evidence type="ECO:0000256" key="5">
    <source>
        <dbReference type="SAM" id="MobiDB-lite"/>
    </source>
</evidence>
<dbReference type="PANTHER" id="PTHR23402">
    <property type="entry name" value="PROTEASE FAMILY C15 PYROGLUTAMYL-PEPTIDASE I-RELATED"/>
    <property type="match status" value="1"/>
</dbReference>
<dbReference type="AlphaFoldDB" id="A0A3N2PZ36"/>
<name>A0A3N2PZ36_SODAK</name>
<dbReference type="SUPFAM" id="SSF53182">
    <property type="entry name" value="Pyrrolidone carboxyl peptidase (pyroglutamate aminopeptidase)"/>
    <property type="match status" value="1"/>
</dbReference>
<keyword evidence="4" id="KW-0788">Thiol protease</keyword>
<dbReference type="PANTHER" id="PTHR23402:SF1">
    <property type="entry name" value="PYROGLUTAMYL-PEPTIDASE I"/>
    <property type="match status" value="1"/>
</dbReference>
<comment type="similarity">
    <text evidence="1">Belongs to the peptidase C15 family.</text>
</comment>
<dbReference type="Proteomes" id="UP000272025">
    <property type="component" value="Unassembled WGS sequence"/>
</dbReference>
<evidence type="ECO:0000313" key="6">
    <source>
        <dbReference type="EMBL" id="ROT39752.1"/>
    </source>
</evidence>
<evidence type="ECO:0000256" key="3">
    <source>
        <dbReference type="ARBA" id="ARBA00022801"/>
    </source>
</evidence>